<comment type="similarity">
    <text evidence="1">Belongs to the protein kinase superfamily. ADCK protein kinase family.</text>
</comment>
<dbReference type="Pfam" id="PF03109">
    <property type="entry name" value="ABC1"/>
    <property type="match status" value="1"/>
</dbReference>
<dbReference type="EMBL" id="JFHE01000032">
    <property type="protein sequence ID" value="KDR29114.1"/>
    <property type="molecule type" value="Genomic_DNA"/>
</dbReference>
<dbReference type="RefSeq" id="WP_035968744.1">
    <property type="nucleotide sequence ID" value="NZ_BMEG01000004.1"/>
</dbReference>
<reference evidence="3 4" key="1">
    <citation type="submission" date="2014-03" db="EMBL/GenBank/DDBJ databases">
        <title>Draft Genome Sequences of Four Burkholderia Strains.</title>
        <authorList>
            <person name="Liu X.Y."/>
            <person name="Li C.X."/>
            <person name="Xu J.H."/>
        </authorList>
    </citation>
    <scope>NUCLEOTIDE SEQUENCE [LARGE SCALE GENOMIC DNA]</scope>
    <source>
        <strain evidence="3 4">R27</strain>
    </source>
</reference>
<sequence length="475" mass="51683">MPVRRLATLWRLGRAFVRESHSTQGGASMERIARFFALHGARAAPLSAGMPALTQLPRVMTVASGVLTRHPALAETAVRVALTEMDGLFTPYDAAQFRAACALSLAAAPRADIDGISPVPVRSGIAEQTHAARIDGVPVRITLLRADARQELIDDLDLALAAARFAERRSATARELHAAECVRLIQEHVHPMIDLRQRAADQSYLRYRLRDDDRIAVPEVLWDFCSDAVLTTRAIDTVPLSDAHALASHGLQQADLVATLIEAFFEMALGQGFYHAGLEAAGARVSIEPATLGQIVLEADNAMTFFAAHEREFIVGVSNALLEGDHKAAARTHLEHGRPDTHAAHHEVRVESTYRREAERFSSPQASKGTDVSHLFDALGAAPAEHRFSAAHARIASRAVLLSRSMETIERMAHAVAPDVDVWLIARRVIARLAADQFGCHGLVAHLAREATHWPRMLPRLPTLIAKRAGAAQKG</sequence>
<accession>A0A069NNI1</accession>
<protein>
    <submittedName>
        <fullName evidence="3">ABC transporter</fullName>
    </submittedName>
</protein>
<dbReference type="PANTHER" id="PTHR10566:SF113">
    <property type="entry name" value="PROTEIN ACTIVITY OF BC1 COMPLEX KINASE 7, CHLOROPLASTIC"/>
    <property type="match status" value="1"/>
</dbReference>
<dbReference type="STRING" id="1071679.BG57_18440"/>
<dbReference type="OrthoDB" id="9795390at2"/>
<dbReference type="PANTHER" id="PTHR10566">
    <property type="entry name" value="CHAPERONE-ACTIVITY OF BC1 COMPLEX CABC1 -RELATED"/>
    <property type="match status" value="1"/>
</dbReference>
<dbReference type="InterPro" id="IPR004147">
    <property type="entry name" value="ABC1_dom"/>
</dbReference>
<evidence type="ECO:0000313" key="3">
    <source>
        <dbReference type="EMBL" id="KDR29114.1"/>
    </source>
</evidence>
<gene>
    <name evidence="3" type="ORF">BG57_18440</name>
</gene>
<feature type="domain" description="ABC1 atypical kinase-like" evidence="2">
    <location>
        <begin position="127"/>
        <end position="331"/>
    </location>
</feature>
<dbReference type="AlphaFoldDB" id="A0A069NNI1"/>
<evidence type="ECO:0000259" key="2">
    <source>
        <dbReference type="Pfam" id="PF03109"/>
    </source>
</evidence>
<proteinExistence type="inferred from homology"/>
<dbReference type="Proteomes" id="UP000027439">
    <property type="component" value="Unassembled WGS sequence"/>
</dbReference>
<comment type="caution">
    <text evidence="3">The sequence shown here is derived from an EMBL/GenBank/DDBJ whole genome shotgun (WGS) entry which is preliminary data.</text>
</comment>
<dbReference type="eggNOG" id="COG0661">
    <property type="taxonomic scope" value="Bacteria"/>
</dbReference>
<evidence type="ECO:0000313" key="4">
    <source>
        <dbReference type="Proteomes" id="UP000027439"/>
    </source>
</evidence>
<evidence type="ECO:0000256" key="1">
    <source>
        <dbReference type="ARBA" id="ARBA00009670"/>
    </source>
</evidence>
<dbReference type="InterPro" id="IPR050154">
    <property type="entry name" value="UbiB_kinase"/>
</dbReference>
<organism evidence="3 4">
    <name type="scientific">Caballeronia grimmiae</name>
    <dbReference type="NCBI Taxonomy" id="1071679"/>
    <lineage>
        <taxon>Bacteria</taxon>
        <taxon>Pseudomonadati</taxon>
        <taxon>Pseudomonadota</taxon>
        <taxon>Betaproteobacteria</taxon>
        <taxon>Burkholderiales</taxon>
        <taxon>Burkholderiaceae</taxon>
        <taxon>Caballeronia</taxon>
    </lineage>
</organism>
<name>A0A069NNI1_9BURK</name>